<dbReference type="AlphaFoldDB" id="A0A183HE22"/>
<dbReference type="GO" id="GO:0005615">
    <property type="term" value="C:extracellular space"/>
    <property type="evidence" value="ECO:0007669"/>
    <property type="project" value="TreeGrafter"/>
</dbReference>
<dbReference type="Proteomes" id="UP000267606">
    <property type="component" value="Unassembled WGS sequence"/>
</dbReference>
<dbReference type="PANTHER" id="PTHR10083:SF374">
    <property type="entry name" value="BPTI_KUNITZ INHIBITOR DOMAIN-CONTAINING PROTEIN"/>
    <property type="match status" value="1"/>
</dbReference>
<dbReference type="SUPFAM" id="SSF57362">
    <property type="entry name" value="BPTI-like"/>
    <property type="match status" value="1"/>
</dbReference>
<name>A0A183HE22_9BILA</name>
<evidence type="ECO:0000313" key="5">
    <source>
        <dbReference type="EMBL" id="VDO44147.1"/>
    </source>
</evidence>
<reference evidence="7" key="1">
    <citation type="submission" date="2016-06" db="UniProtKB">
        <authorList>
            <consortium name="WormBaseParasite"/>
        </authorList>
    </citation>
    <scope>IDENTIFICATION</scope>
</reference>
<evidence type="ECO:0000313" key="7">
    <source>
        <dbReference type="WBParaSite" id="OFLC_0000573301-mRNA-1"/>
    </source>
</evidence>
<evidence type="ECO:0000313" key="6">
    <source>
        <dbReference type="Proteomes" id="UP000267606"/>
    </source>
</evidence>
<keyword evidence="3" id="KW-1015">Disulfide bond</keyword>
<dbReference type="InterPro" id="IPR036880">
    <property type="entry name" value="Kunitz_BPTI_sf"/>
</dbReference>
<feature type="domain" description="BPTI/Kunitz inhibitor" evidence="4">
    <location>
        <begin position="60"/>
        <end position="117"/>
    </location>
</feature>
<dbReference type="Pfam" id="PF00014">
    <property type="entry name" value="Kunitz_BPTI"/>
    <property type="match status" value="1"/>
</dbReference>
<dbReference type="GO" id="GO:0004867">
    <property type="term" value="F:serine-type endopeptidase inhibitor activity"/>
    <property type="evidence" value="ECO:0007669"/>
    <property type="project" value="UniProtKB-KW"/>
</dbReference>
<protein>
    <submittedName>
        <fullName evidence="7">BPTI/Kunitz inhibitor domain-containing protein</fullName>
    </submittedName>
</protein>
<dbReference type="CDD" id="cd00109">
    <property type="entry name" value="Kunitz-type"/>
    <property type="match status" value="1"/>
</dbReference>
<organism evidence="7">
    <name type="scientific">Onchocerca flexuosa</name>
    <dbReference type="NCBI Taxonomy" id="387005"/>
    <lineage>
        <taxon>Eukaryota</taxon>
        <taxon>Metazoa</taxon>
        <taxon>Ecdysozoa</taxon>
        <taxon>Nematoda</taxon>
        <taxon>Chromadorea</taxon>
        <taxon>Rhabditida</taxon>
        <taxon>Spirurina</taxon>
        <taxon>Spiruromorpha</taxon>
        <taxon>Filarioidea</taxon>
        <taxon>Onchocercidae</taxon>
        <taxon>Onchocerca</taxon>
    </lineage>
</organism>
<dbReference type="InterPro" id="IPR002223">
    <property type="entry name" value="Kunitz_BPTI"/>
</dbReference>
<evidence type="ECO:0000256" key="3">
    <source>
        <dbReference type="ARBA" id="ARBA00023157"/>
    </source>
</evidence>
<gene>
    <name evidence="5" type="ORF">OFLC_LOCUS5734</name>
</gene>
<dbReference type="STRING" id="387005.A0A183HE22"/>
<dbReference type="PROSITE" id="PS50279">
    <property type="entry name" value="BPTI_KUNITZ_2"/>
    <property type="match status" value="1"/>
</dbReference>
<accession>A0A183HE22</accession>
<dbReference type="PANTHER" id="PTHR10083">
    <property type="entry name" value="KUNITZ-TYPE PROTEASE INHIBITOR-RELATED"/>
    <property type="match status" value="1"/>
</dbReference>
<evidence type="ECO:0000256" key="2">
    <source>
        <dbReference type="ARBA" id="ARBA00022900"/>
    </source>
</evidence>
<dbReference type="InterPro" id="IPR050098">
    <property type="entry name" value="TFPI/VKTCI-like"/>
</dbReference>
<evidence type="ECO:0000256" key="1">
    <source>
        <dbReference type="ARBA" id="ARBA00022690"/>
    </source>
</evidence>
<reference evidence="5 6" key="2">
    <citation type="submission" date="2018-11" db="EMBL/GenBank/DDBJ databases">
        <authorList>
            <consortium name="Pathogen Informatics"/>
        </authorList>
    </citation>
    <scope>NUCLEOTIDE SEQUENCE [LARGE SCALE GENOMIC DNA]</scope>
</reference>
<keyword evidence="6" id="KW-1185">Reference proteome</keyword>
<proteinExistence type="predicted"/>
<keyword evidence="1" id="KW-0646">Protease inhibitor</keyword>
<dbReference type="Gene3D" id="4.10.410.10">
    <property type="entry name" value="Pancreatic trypsin inhibitor Kunitz domain"/>
    <property type="match status" value="1"/>
</dbReference>
<sequence>MMLKSNAQSLRSQALYNAMGNVVSSPETETNEIQIDVGEVKDPFESMEYAKKTASDRSICFLKPNEGRTCREDESPPRTNLQYFYSTRDKRCKLYFYRGCGGSQNRFDTKRHCEMTCGSV</sequence>
<evidence type="ECO:0000259" key="4">
    <source>
        <dbReference type="PROSITE" id="PS50279"/>
    </source>
</evidence>
<keyword evidence="2" id="KW-0722">Serine protease inhibitor</keyword>
<dbReference type="SMART" id="SM00131">
    <property type="entry name" value="KU"/>
    <property type="match status" value="1"/>
</dbReference>
<dbReference type="WBParaSite" id="OFLC_0000573301-mRNA-1">
    <property type="protein sequence ID" value="OFLC_0000573301-mRNA-1"/>
    <property type="gene ID" value="OFLC_0000573301"/>
</dbReference>
<dbReference type="EMBL" id="UZAJ01005093">
    <property type="protein sequence ID" value="VDO44147.1"/>
    <property type="molecule type" value="Genomic_DNA"/>
</dbReference>